<dbReference type="Gene3D" id="1.10.10.10">
    <property type="entry name" value="Winged helix-like DNA-binding domain superfamily/Winged helix DNA-binding domain"/>
    <property type="match status" value="1"/>
</dbReference>
<comment type="similarity">
    <text evidence="4">Belongs to the GbsR family.</text>
</comment>
<dbReference type="PANTHER" id="PTHR38465:SF1">
    <property type="entry name" value="HTH-TYPE TRANSCRIPTIONAL REGULATOR MJ1563-RELATED"/>
    <property type="match status" value="1"/>
</dbReference>
<proteinExistence type="inferred from homology"/>
<dbReference type="InterPro" id="IPR036388">
    <property type="entry name" value="WH-like_DNA-bd_sf"/>
</dbReference>
<dbReference type="GO" id="GO:0003677">
    <property type="term" value="F:DNA binding"/>
    <property type="evidence" value="ECO:0007669"/>
    <property type="project" value="UniProtKB-UniRule"/>
</dbReference>
<dbReference type="PANTHER" id="PTHR38465">
    <property type="entry name" value="HTH-TYPE TRANSCRIPTIONAL REGULATOR MJ1563-RELATED"/>
    <property type="match status" value="1"/>
</dbReference>
<dbReference type="Proteomes" id="UP000182491">
    <property type="component" value="Unassembled WGS sequence"/>
</dbReference>
<dbReference type="STRING" id="388950.GCA_001611675_03286"/>
<reference evidence="6" key="1">
    <citation type="submission" date="2016-10" db="EMBL/GenBank/DDBJ databases">
        <authorList>
            <person name="Varghese N."/>
        </authorList>
    </citation>
    <scope>NUCLEOTIDE SEQUENCE [LARGE SCALE GENOMIC DNA]</scope>
    <source>
        <strain evidence="6">DSM 18820</strain>
    </source>
</reference>
<accession>A0A1I7FEW4</accession>
<evidence type="ECO:0000313" key="6">
    <source>
        <dbReference type="Proteomes" id="UP000182491"/>
    </source>
</evidence>
<keyword evidence="6" id="KW-1185">Reference proteome</keyword>
<evidence type="ECO:0000256" key="2">
    <source>
        <dbReference type="ARBA" id="ARBA00023125"/>
    </source>
</evidence>
<evidence type="ECO:0000256" key="4">
    <source>
        <dbReference type="PIRNR" id="PIRNR006707"/>
    </source>
</evidence>
<evidence type="ECO:0000313" key="5">
    <source>
        <dbReference type="EMBL" id="SFU34681.1"/>
    </source>
</evidence>
<dbReference type="InterPro" id="IPR052362">
    <property type="entry name" value="HTH-GbsR_regulator"/>
</dbReference>
<protein>
    <recommendedName>
        <fullName evidence="4">HTH-type transcriptional regulator</fullName>
    </recommendedName>
</protein>
<dbReference type="SUPFAM" id="SSF46785">
    <property type="entry name" value="Winged helix' DNA-binding domain"/>
    <property type="match status" value="1"/>
</dbReference>
<dbReference type="AlphaFoldDB" id="A0A1I7FEW4"/>
<organism evidence="5 6">
    <name type="scientific">Pontibacter akesuensis</name>
    <dbReference type="NCBI Taxonomy" id="388950"/>
    <lineage>
        <taxon>Bacteria</taxon>
        <taxon>Pseudomonadati</taxon>
        <taxon>Bacteroidota</taxon>
        <taxon>Cytophagia</taxon>
        <taxon>Cytophagales</taxon>
        <taxon>Hymenobacteraceae</taxon>
        <taxon>Pontibacter</taxon>
    </lineage>
</organism>
<dbReference type="InterPro" id="IPR036390">
    <property type="entry name" value="WH_DNA-bd_sf"/>
</dbReference>
<name>A0A1I7FEW4_9BACT</name>
<evidence type="ECO:0000256" key="1">
    <source>
        <dbReference type="ARBA" id="ARBA00023015"/>
    </source>
</evidence>
<keyword evidence="2 4" id="KW-0238">DNA-binding</keyword>
<dbReference type="OrthoDB" id="9792628at2"/>
<dbReference type="RefSeq" id="WP_068839151.1">
    <property type="nucleotide sequence ID" value="NZ_BMXC01000001.1"/>
</dbReference>
<evidence type="ECO:0000256" key="3">
    <source>
        <dbReference type="ARBA" id="ARBA00023163"/>
    </source>
</evidence>
<dbReference type="InterPro" id="IPR026282">
    <property type="entry name" value="MJ1563"/>
</dbReference>
<keyword evidence="3 4" id="KW-0804">Transcription</keyword>
<keyword evidence="1 4" id="KW-0805">Transcription regulation</keyword>
<dbReference type="EMBL" id="FPCA01000001">
    <property type="protein sequence ID" value="SFU34681.1"/>
    <property type="molecule type" value="Genomic_DNA"/>
</dbReference>
<sequence length="168" mass="19465">MELEEGKEKFIQAWGTLGSSWGINRTMAQVHALLLISPDSLSTEDVMQELNVSRGNANMNLRALMDWGLISKELRPGERKEYFVAEKDMWKVAKQVIRERRKRELEPMLRILEELKQVEGSKGDRDAEAFTQAISNLYDLSAKADKTLDTMLRADEHWFLSSFMKLMR</sequence>
<dbReference type="PIRSF" id="PIRSF006707">
    <property type="entry name" value="MJ1563"/>
    <property type="match status" value="1"/>
</dbReference>
<gene>
    <name evidence="5" type="ORF">SAMN04487941_0148</name>
</gene>